<evidence type="ECO:0000256" key="2">
    <source>
        <dbReference type="ARBA" id="ARBA00012980"/>
    </source>
</evidence>
<evidence type="ECO:0000256" key="1">
    <source>
        <dbReference type="ARBA" id="ARBA00009776"/>
    </source>
</evidence>
<dbReference type="PANTHER" id="PTHR10344">
    <property type="entry name" value="THYMIDYLATE KINASE"/>
    <property type="match status" value="1"/>
</dbReference>
<dbReference type="Proteomes" id="UP000064249">
    <property type="component" value="Unassembled WGS sequence"/>
</dbReference>
<dbReference type="GO" id="GO:0006227">
    <property type="term" value="P:dUDP biosynthetic process"/>
    <property type="evidence" value="ECO:0007669"/>
    <property type="project" value="TreeGrafter"/>
</dbReference>
<accession>A0A101FYP6</accession>
<dbReference type="InterPro" id="IPR027417">
    <property type="entry name" value="P-loop_NTPase"/>
</dbReference>
<dbReference type="GO" id="GO:0005524">
    <property type="term" value="F:ATP binding"/>
    <property type="evidence" value="ECO:0007669"/>
    <property type="project" value="UniProtKB-UniRule"/>
</dbReference>
<dbReference type="HAMAP" id="MF_00165">
    <property type="entry name" value="Thymidylate_kinase"/>
    <property type="match status" value="1"/>
</dbReference>
<evidence type="ECO:0000313" key="14">
    <source>
        <dbReference type="Proteomes" id="UP000064249"/>
    </source>
</evidence>
<evidence type="ECO:0000256" key="7">
    <source>
        <dbReference type="ARBA" id="ARBA00022777"/>
    </source>
</evidence>
<reference evidence="13 14" key="1">
    <citation type="journal article" date="2015" name="MBio">
        <title>Genome-Resolved Metagenomic Analysis Reveals Roles for Candidate Phyla and Other Microbial Community Members in Biogeochemical Transformations in Oil Reservoirs.</title>
        <authorList>
            <person name="Hu P."/>
            <person name="Tom L."/>
            <person name="Singh A."/>
            <person name="Thomas B.C."/>
            <person name="Baker B.J."/>
            <person name="Piceno Y.M."/>
            <person name="Andersen G.L."/>
            <person name="Banfield J.F."/>
        </authorList>
    </citation>
    <scope>NUCLEOTIDE SEQUENCE [LARGE SCALE GENOMIC DNA]</scope>
    <source>
        <strain evidence="13">46_16</strain>
    </source>
</reference>
<keyword evidence="5 11" id="KW-0545">Nucleotide biosynthesis</keyword>
<evidence type="ECO:0000256" key="3">
    <source>
        <dbReference type="ARBA" id="ARBA00017144"/>
    </source>
</evidence>
<dbReference type="Gene3D" id="3.40.50.300">
    <property type="entry name" value="P-loop containing nucleotide triphosphate hydrolases"/>
    <property type="match status" value="1"/>
</dbReference>
<comment type="similarity">
    <text evidence="1 11">Belongs to the thymidylate kinase family.</text>
</comment>
<evidence type="ECO:0000256" key="8">
    <source>
        <dbReference type="ARBA" id="ARBA00022840"/>
    </source>
</evidence>
<evidence type="ECO:0000313" key="13">
    <source>
        <dbReference type="EMBL" id="KUK46836.1"/>
    </source>
</evidence>
<dbReference type="CDD" id="cd01672">
    <property type="entry name" value="TMPK"/>
    <property type="match status" value="1"/>
</dbReference>
<dbReference type="PATRIC" id="fig|167964.4.peg.191"/>
<comment type="caution">
    <text evidence="13">The sequence shown here is derived from an EMBL/GenBank/DDBJ whole genome shotgun (WGS) entry which is preliminary data.</text>
</comment>
<evidence type="ECO:0000256" key="9">
    <source>
        <dbReference type="ARBA" id="ARBA00048743"/>
    </source>
</evidence>
<comment type="function">
    <text evidence="10 11">Phosphorylation of dTMP to form dTDP in both de novo and salvage pathways of dTTP synthesis.</text>
</comment>
<evidence type="ECO:0000256" key="10">
    <source>
        <dbReference type="ARBA" id="ARBA00057735"/>
    </source>
</evidence>
<dbReference type="SUPFAM" id="SSF52540">
    <property type="entry name" value="P-loop containing nucleoside triphosphate hydrolases"/>
    <property type="match status" value="1"/>
</dbReference>
<keyword evidence="7 11" id="KW-0418">Kinase</keyword>
<dbReference type="GO" id="GO:0004798">
    <property type="term" value="F:dTMP kinase activity"/>
    <property type="evidence" value="ECO:0007669"/>
    <property type="project" value="UniProtKB-UniRule"/>
</dbReference>
<evidence type="ECO:0000256" key="6">
    <source>
        <dbReference type="ARBA" id="ARBA00022741"/>
    </source>
</evidence>
<dbReference type="GO" id="GO:0006235">
    <property type="term" value="P:dTTP biosynthetic process"/>
    <property type="evidence" value="ECO:0007669"/>
    <property type="project" value="UniProtKB-UniRule"/>
</dbReference>
<sequence>MFITLEGPDGSGKTQQIQLLSEFLESRGSKVYFSREPGGTEIGDQIRDILMDLKNTSMRPRTETLLFCASRAQIVEEVIKPKLAEGYIVILDRYADSTLAYQGYGHGNDLQTIRQLLNFATDGLKPDLTILLDLAPEVGLTRRKQGGGEWNRLDDYKLALHKRVREGYLEMAAQEPERWRILSADQPIAVVQSNLQKIILDYLE</sequence>
<dbReference type="Pfam" id="PF02223">
    <property type="entry name" value="Thymidylate_kin"/>
    <property type="match status" value="1"/>
</dbReference>
<gene>
    <name evidence="11" type="primary">tmk</name>
    <name evidence="13" type="ORF">XD73_0307</name>
</gene>
<organism evidence="13 14">
    <name type="scientific">Anaerolinea thermophila</name>
    <dbReference type="NCBI Taxonomy" id="167964"/>
    <lineage>
        <taxon>Bacteria</taxon>
        <taxon>Bacillati</taxon>
        <taxon>Chloroflexota</taxon>
        <taxon>Anaerolineae</taxon>
        <taxon>Anaerolineales</taxon>
        <taxon>Anaerolineaceae</taxon>
        <taxon>Anaerolinea</taxon>
    </lineage>
</organism>
<dbReference type="InterPro" id="IPR018094">
    <property type="entry name" value="Thymidylate_kinase"/>
</dbReference>
<keyword evidence="6 11" id="KW-0547">Nucleotide-binding</keyword>
<keyword evidence="4 11" id="KW-0808">Transferase</keyword>
<dbReference type="EMBL" id="LGFU01000006">
    <property type="protein sequence ID" value="KUK46836.1"/>
    <property type="molecule type" value="Genomic_DNA"/>
</dbReference>
<dbReference type="InterPro" id="IPR018095">
    <property type="entry name" value="Thymidylate_kin_CS"/>
</dbReference>
<proteinExistence type="inferred from homology"/>
<evidence type="ECO:0000256" key="5">
    <source>
        <dbReference type="ARBA" id="ARBA00022727"/>
    </source>
</evidence>
<dbReference type="FunFam" id="3.40.50.300:FF:000225">
    <property type="entry name" value="Thymidylate kinase"/>
    <property type="match status" value="1"/>
</dbReference>
<feature type="binding site" evidence="11">
    <location>
        <begin position="7"/>
        <end position="14"/>
    </location>
    <ligand>
        <name>ATP</name>
        <dbReference type="ChEBI" id="CHEBI:30616"/>
    </ligand>
</feature>
<keyword evidence="8 11" id="KW-0067">ATP-binding</keyword>
<evidence type="ECO:0000259" key="12">
    <source>
        <dbReference type="Pfam" id="PF02223"/>
    </source>
</evidence>
<name>A0A101FYP6_9CHLR</name>
<dbReference type="GO" id="GO:0005829">
    <property type="term" value="C:cytosol"/>
    <property type="evidence" value="ECO:0007669"/>
    <property type="project" value="TreeGrafter"/>
</dbReference>
<dbReference type="PROSITE" id="PS01331">
    <property type="entry name" value="THYMIDYLATE_KINASE"/>
    <property type="match status" value="1"/>
</dbReference>
<dbReference type="AlphaFoldDB" id="A0A101FYP6"/>
<comment type="catalytic activity">
    <reaction evidence="9 11">
        <text>dTMP + ATP = dTDP + ADP</text>
        <dbReference type="Rhea" id="RHEA:13517"/>
        <dbReference type="ChEBI" id="CHEBI:30616"/>
        <dbReference type="ChEBI" id="CHEBI:58369"/>
        <dbReference type="ChEBI" id="CHEBI:63528"/>
        <dbReference type="ChEBI" id="CHEBI:456216"/>
        <dbReference type="EC" id="2.7.4.9"/>
    </reaction>
</comment>
<dbReference type="NCBIfam" id="TIGR00041">
    <property type="entry name" value="DTMP_kinase"/>
    <property type="match status" value="1"/>
</dbReference>
<dbReference type="InterPro" id="IPR039430">
    <property type="entry name" value="Thymidylate_kin-like_dom"/>
</dbReference>
<evidence type="ECO:0000256" key="11">
    <source>
        <dbReference type="HAMAP-Rule" id="MF_00165"/>
    </source>
</evidence>
<feature type="domain" description="Thymidylate kinase-like" evidence="12">
    <location>
        <begin position="5"/>
        <end position="193"/>
    </location>
</feature>
<dbReference type="EC" id="2.7.4.9" evidence="2 11"/>
<evidence type="ECO:0000256" key="4">
    <source>
        <dbReference type="ARBA" id="ARBA00022679"/>
    </source>
</evidence>
<dbReference type="PANTHER" id="PTHR10344:SF4">
    <property type="entry name" value="UMP-CMP KINASE 2, MITOCHONDRIAL"/>
    <property type="match status" value="1"/>
</dbReference>
<dbReference type="GO" id="GO:0006233">
    <property type="term" value="P:dTDP biosynthetic process"/>
    <property type="evidence" value="ECO:0007669"/>
    <property type="project" value="InterPro"/>
</dbReference>
<protein>
    <recommendedName>
        <fullName evidence="3 11">Thymidylate kinase</fullName>
        <ecNumber evidence="2 11">2.7.4.9</ecNumber>
    </recommendedName>
    <alternativeName>
        <fullName evidence="11">dTMP kinase</fullName>
    </alternativeName>
</protein>